<dbReference type="GO" id="GO:0005634">
    <property type="term" value="C:nucleus"/>
    <property type="evidence" value="ECO:0007669"/>
    <property type="project" value="UniProtKB-SubCell"/>
</dbReference>
<name>A0A0K8WJ31_BACLA</name>
<evidence type="ECO:0000256" key="1">
    <source>
        <dbReference type="ARBA" id="ARBA00006562"/>
    </source>
</evidence>
<accession>A0A0K8WJ31</accession>
<dbReference type="GO" id="GO:0004518">
    <property type="term" value="F:nuclease activity"/>
    <property type="evidence" value="ECO:0007669"/>
    <property type="project" value="UniProtKB-KW"/>
</dbReference>
<protein>
    <recommendedName>
        <fullName evidence="2">Decapping nuclease</fullName>
        <ecNumber evidence="2">3.6.1.-</ecNumber>
    </recommendedName>
</protein>
<dbReference type="GO" id="GO:0005829">
    <property type="term" value="C:cytosol"/>
    <property type="evidence" value="ECO:0007669"/>
    <property type="project" value="TreeGrafter"/>
</dbReference>
<evidence type="ECO:0000259" key="3">
    <source>
        <dbReference type="Pfam" id="PF08652"/>
    </source>
</evidence>
<dbReference type="OrthoDB" id="5853397at2759"/>
<dbReference type="AlphaFoldDB" id="A0A0K8WJ31"/>
<reference evidence="4" key="1">
    <citation type="submission" date="2015-06" db="EMBL/GenBank/DDBJ databases">
        <authorList>
            <person name="Hoefler B.C."/>
            <person name="Straight P.D."/>
        </authorList>
    </citation>
    <scope>NUCLEOTIDE SEQUENCE</scope>
</reference>
<keyword evidence="2" id="KW-0540">Nuclease</keyword>
<dbReference type="GO" id="GO:0003723">
    <property type="term" value="F:RNA binding"/>
    <property type="evidence" value="ECO:0007669"/>
    <property type="project" value="UniProtKB-KW"/>
</dbReference>
<dbReference type="Pfam" id="PF08652">
    <property type="entry name" value="RAI1"/>
    <property type="match status" value="1"/>
</dbReference>
<comment type="similarity">
    <text evidence="1 2">Belongs to the DXO/Dom3Z family.</text>
</comment>
<keyword evidence="2" id="KW-0539">Nucleus</keyword>
<organism evidence="4">
    <name type="scientific">Bactrocera latifrons</name>
    <name type="common">Malaysian fruit fly</name>
    <name type="synonym">Chaetodacus latifrons</name>
    <dbReference type="NCBI Taxonomy" id="174628"/>
    <lineage>
        <taxon>Eukaryota</taxon>
        <taxon>Metazoa</taxon>
        <taxon>Ecdysozoa</taxon>
        <taxon>Arthropoda</taxon>
        <taxon>Hexapoda</taxon>
        <taxon>Insecta</taxon>
        <taxon>Pterygota</taxon>
        <taxon>Neoptera</taxon>
        <taxon>Endopterygota</taxon>
        <taxon>Diptera</taxon>
        <taxon>Brachycera</taxon>
        <taxon>Muscomorpha</taxon>
        <taxon>Tephritoidea</taxon>
        <taxon>Tephritidae</taxon>
        <taxon>Bactrocera</taxon>
        <taxon>Bactrocera</taxon>
    </lineage>
</organism>
<gene>
    <name evidence="4" type="primary">DOM3Z</name>
    <name evidence="4" type="ORF">c0_g2_i2</name>
</gene>
<evidence type="ECO:0000313" key="4">
    <source>
        <dbReference type="EMBL" id="JAI51102.1"/>
    </source>
</evidence>
<feature type="domain" description="RAI1-like" evidence="3">
    <location>
        <begin position="38"/>
        <end position="374"/>
    </location>
</feature>
<dbReference type="EC" id="3.6.1.-" evidence="2"/>
<dbReference type="GO" id="GO:0000166">
    <property type="term" value="F:nucleotide binding"/>
    <property type="evidence" value="ECO:0007669"/>
    <property type="project" value="UniProtKB-KW"/>
</dbReference>
<comment type="function">
    <text evidence="2">Decapping enzyme for NAD-capped RNAs: specifically hydrolyzes the nicotinamide adenine dinucleotide (NAD) cap from a subset of RNAs by removing the entire NAD moiety from the 5'-end of an NAD-capped RNA.</text>
</comment>
<dbReference type="GO" id="GO:0034353">
    <property type="term" value="F:mRNA 5'-diphosphatase activity"/>
    <property type="evidence" value="ECO:0007669"/>
    <property type="project" value="TreeGrafter"/>
</dbReference>
<dbReference type="PANTHER" id="PTHR12395">
    <property type="entry name" value="DOM-3 RELATED"/>
    <property type="match status" value="1"/>
</dbReference>
<evidence type="ECO:0000256" key="2">
    <source>
        <dbReference type="RuleBase" id="RU367113"/>
    </source>
</evidence>
<dbReference type="PANTHER" id="PTHR12395:SF9">
    <property type="entry name" value="DECAPPING AND EXORIBONUCLEASE PROTEIN"/>
    <property type="match status" value="1"/>
</dbReference>
<proteinExistence type="inferred from homology"/>
<dbReference type="GO" id="GO:0110155">
    <property type="term" value="P:NAD-cap decapping"/>
    <property type="evidence" value="ECO:0007669"/>
    <property type="project" value="TreeGrafter"/>
</dbReference>
<comment type="cofactor">
    <cofactor evidence="2">
        <name>a divalent metal cation</name>
        <dbReference type="ChEBI" id="CHEBI:60240"/>
    </cofactor>
</comment>
<keyword evidence="2" id="KW-0479">Metal-binding</keyword>
<comment type="subcellular location">
    <subcellularLocation>
        <location evidence="2">Nucleus</location>
    </subcellularLocation>
</comment>
<dbReference type="InterPro" id="IPR039039">
    <property type="entry name" value="RAI1-like_fam"/>
</dbReference>
<dbReference type="GO" id="GO:0000956">
    <property type="term" value="P:nuclear-transcribed mRNA catabolic process"/>
    <property type="evidence" value="ECO:0007669"/>
    <property type="project" value="TreeGrafter"/>
</dbReference>
<keyword evidence="2" id="KW-0378">Hydrolase</keyword>
<dbReference type="InterPro" id="IPR013961">
    <property type="entry name" value="RAI1"/>
</dbReference>
<keyword evidence="2" id="KW-0694">RNA-binding</keyword>
<dbReference type="EMBL" id="GDHF01001212">
    <property type="protein sequence ID" value="JAI51102.1"/>
    <property type="molecule type" value="Transcribed_RNA"/>
</dbReference>
<dbReference type="GO" id="GO:0046872">
    <property type="term" value="F:metal ion binding"/>
    <property type="evidence" value="ECO:0007669"/>
    <property type="project" value="UniProtKB-KW"/>
</dbReference>
<sequence length="384" mass="44957">MLDKRTMPSNNLSDGFKVLMKLRPNEITDEKRPAFYLQRPKILTIYSCRHDSISNDVHLPYFKKPTSYPLDLNEGFDQFIFRKNKKFRLRKVEKFIIENEENILQPDAQTPSGSGQTQNNSKRKVILCQRGVLTDIMQTPYHLNASHSNNKTFCVTKYCGVFHMQDSETRTDFTQKDTYHQKFMQLCFSDDPNREPETDKPIDDNNIIVCIIKTSVKEFDLIYSAEIAGIVSDRKIENTHNMEEINKLRFILTKQLNTNGTMGDYLNHRKCLRWWLQAYLAKTSEVCIGLRDGNGIVRTPVQIKRAEDIVKNRKWKPHVCIRFLHSVLKLVEKTMVHVDCPYTVYEFMYDSITRCIKFKVHAGKTDLSFLSDDYIRKCKQSASH</sequence>
<keyword evidence="2" id="KW-0547">Nucleotide-binding</keyword>